<dbReference type="GO" id="GO:0006310">
    <property type="term" value="P:DNA recombination"/>
    <property type="evidence" value="ECO:0007669"/>
    <property type="project" value="UniProtKB-KW"/>
</dbReference>
<evidence type="ECO:0000256" key="1">
    <source>
        <dbReference type="ARBA" id="ARBA00008857"/>
    </source>
</evidence>
<evidence type="ECO:0000313" key="5">
    <source>
        <dbReference type="EMBL" id="CAG5082231.1"/>
    </source>
</evidence>
<accession>A0A916JMP9</accession>
<dbReference type="InterPro" id="IPR011010">
    <property type="entry name" value="DNA_brk_join_enz"/>
</dbReference>
<keyword evidence="3" id="KW-0233">DNA recombination</keyword>
<dbReference type="InterPro" id="IPR002104">
    <property type="entry name" value="Integrase_catalytic"/>
</dbReference>
<sequence>MAKVKLKLDTRKNREKSDGTYPIVIAISHKGQTRFINLKKSCLIEKWSDVSFIGKSVPNSNLINAKIELQLSKAKTYVLNNTLEVEEMQIGELKSNLEIVVFSSENTTQRTKNRILAKKLNSSSLTKYANERIKLLTQSKGNGYAAVFRSSLERFQSYFGKDEILFADVDLAFLRGFEAYCKSRNNKNSTISIYLRPIQTLYKEAILEGVITSDLNPFERYKIPKAEKTKKRALRIEVIRDIRKLELKPHSALWDAKNYFLFMFNNMGINFVDIAKLEKWQILGAKYENGKLVQGRLNYKRSKSKGEFSIKLTDESLAILNSYNIFEKDKNDKVFPIGYTDTEIGYRTYKQKRKRINRRIREIGAMVGLDEDITTYYARHSWATIAKRKMLPISVISEGLGHSDLRTTQIYLDSFDDDVLDDANDQIVD</sequence>
<dbReference type="GO" id="GO:0003677">
    <property type="term" value="F:DNA binding"/>
    <property type="evidence" value="ECO:0007669"/>
    <property type="project" value="UniProtKB-KW"/>
</dbReference>
<keyword evidence="2" id="KW-0238">DNA-binding</keyword>
<dbReference type="Pfam" id="PF17293">
    <property type="entry name" value="Arm-DNA-bind_5"/>
    <property type="match status" value="1"/>
</dbReference>
<dbReference type="InterPro" id="IPR025269">
    <property type="entry name" value="SAM-like_dom"/>
</dbReference>
<dbReference type="InterPro" id="IPR013762">
    <property type="entry name" value="Integrase-like_cat_sf"/>
</dbReference>
<name>A0A916JMP9_9FLAO</name>
<organism evidence="5 6">
    <name type="scientific">Parvicella tangerina</name>
    <dbReference type="NCBI Taxonomy" id="2829795"/>
    <lineage>
        <taxon>Bacteria</taxon>
        <taxon>Pseudomonadati</taxon>
        <taxon>Bacteroidota</taxon>
        <taxon>Flavobacteriia</taxon>
        <taxon>Flavobacteriales</taxon>
        <taxon>Parvicellaceae</taxon>
        <taxon>Parvicella</taxon>
    </lineage>
</organism>
<dbReference type="PROSITE" id="PS51898">
    <property type="entry name" value="TYR_RECOMBINASE"/>
    <property type="match status" value="1"/>
</dbReference>
<gene>
    <name evidence="5" type="primary">xerC_6</name>
    <name evidence="5" type="ORF">CRYO30217_01847</name>
</gene>
<dbReference type="RefSeq" id="WP_258542042.1">
    <property type="nucleotide sequence ID" value="NZ_OU015584.1"/>
</dbReference>
<feature type="domain" description="Tyr recombinase" evidence="4">
    <location>
        <begin position="228"/>
        <end position="425"/>
    </location>
</feature>
<dbReference type="PANTHER" id="PTHR30349:SF64">
    <property type="entry name" value="PROPHAGE INTEGRASE INTD-RELATED"/>
    <property type="match status" value="1"/>
</dbReference>
<evidence type="ECO:0000313" key="6">
    <source>
        <dbReference type="Proteomes" id="UP000683507"/>
    </source>
</evidence>
<keyword evidence="6" id="KW-1185">Reference proteome</keyword>
<dbReference type="SUPFAM" id="SSF56349">
    <property type="entry name" value="DNA breaking-rejoining enzymes"/>
    <property type="match status" value="1"/>
</dbReference>
<dbReference type="EMBL" id="OU015584">
    <property type="protein sequence ID" value="CAG5082231.1"/>
    <property type="molecule type" value="Genomic_DNA"/>
</dbReference>
<dbReference type="GO" id="GO:0015074">
    <property type="term" value="P:DNA integration"/>
    <property type="evidence" value="ECO:0007669"/>
    <property type="project" value="InterPro"/>
</dbReference>
<comment type="similarity">
    <text evidence="1">Belongs to the 'phage' integrase family.</text>
</comment>
<dbReference type="InterPro" id="IPR050090">
    <property type="entry name" value="Tyrosine_recombinase_XerCD"/>
</dbReference>
<evidence type="ECO:0000259" key="4">
    <source>
        <dbReference type="PROSITE" id="PS51898"/>
    </source>
</evidence>
<dbReference type="InterPro" id="IPR035386">
    <property type="entry name" value="Arm-DNA-bind_5"/>
</dbReference>
<dbReference type="Gene3D" id="1.10.150.130">
    <property type="match status" value="1"/>
</dbReference>
<reference evidence="5" key="1">
    <citation type="submission" date="2021-04" db="EMBL/GenBank/DDBJ databases">
        <authorList>
            <person name="Rodrigo-Torres L."/>
            <person name="Arahal R. D."/>
            <person name="Lucena T."/>
        </authorList>
    </citation>
    <scope>NUCLEOTIDE SEQUENCE</scope>
    <source>
        <strain evidence="5">AS29M-1</strain>
    </source>
</reference>
<dbReference type="Pfam" id="PF00589">
    <property type="entry name" value="Phage_integrase"/>
    <property type="match status" value="1"/>
</dbReference>
<evidence type="ECO:0000256" key="2">
    <source>
        <dbReference type="ARBA" id="ARBA00023125"/>
    </source>
</evidence>
<dbReference type="AlphaFoldDB" id="A0A916JMP9"/>
<dbReference type="InterPro" id="IPR010998">
    <property type="entry name" value="Integrase_recombinase_N"/>
</dbReference>
<protein>
    <submittedName>
        <fullName evidence="5">Tyrosine recombinase XerC</fullName>
    </submittedName>
</protein>
<dbReference type="KEGG" id="ptan:CRYO30217_01847"/>
<evidence type="ECO:0000256" key="3">
    <source>
        <dbReference type="ARBA" id="ARBA00023172"/>
    </source>
</evidence>
<proteinExistence type="inferred from homology"/>
<dbReference type="Gene3D" id="1.10.443.10">
    <property type="entry name" value="Intergrase catalytic core"/>
    <property type="match status" value="1"/>
</dbReference>
<dbReference type="Proteomes" id="UP000683507">
    <property type="component" value="Chromosome"/>
</dbReference>
<dbReference type="Pfam" id="PF13102">
    <property type="entry name" value="Phage_int_SAM_5"/>
    <property type="match status" value="1"/>
</dbReference>
<dbReference type="PANTHER" id="PTHR30349">
    <property type="entry name" value="PHAGE INTEGRASE-RELATED"/>
    <property type="match status" value="1"/>
</dbReference>